<reference evidence="2" key="1">
    <citation type="journal article" date="2019" name="Int. J. Syst. Evol. Microbiol.">
        <title>The Global Catalogue of Microorganisms (GCM) 10K type strain sequencing project: providing services to taxonomists for standard genome sequencing and annotation.</title>
        <authorList>
            <consortium name="The Broad Institute Genomics Platform"/>
            <consortium name="The Broad Institute Genome Sequencing Center for Infectious Disease"/>
            <person name="Wu L."/>
            <person name="Ma J."/>
        </authorList>
    </citation>
    <scope>NUCLEOTIDE SEQUENCE [LARGE SCALE GENOMIC DNA]</scope>
    <source>
        <strain evidence="2">CGMCC 1.11013</strain>
    </source>
</reference>
<sequence length="116" mass="12751">MSGFGALAFSMSEEIRDAPAHRAFAGLSCDPVSPSRKVSDYRKVNPTANYAEISSISLDGEAIQVRMPTGGEVIREVDRLMPHFSCARAAKGERLREHCQNVPCVEEWSISLQLVL</sequence>
<evidence type="ECO:0000313" key="2">
    <source>
        <dbReference type="Proteomes" id="UP000597138"/>
    </source>
</evidence>
<evidence type="ECO:0000313" key="1">
    <source>
        <dbReference type="EMBL" id="GGD84593.1"/>
    </source>
</evidence>
<comment type="caution">
    <text evidence="1">The sequence shown here is derived from an EMBL/GenBank/DDBJ whole genome shotgun (WGS) entry which is preliminary data.</text>
</comment>
<protein>
    <submittedName>
        <fullName evidence="1">Uncharacterized protein</fullName>
    </submittedName>
</protein>
<dbReference type="EMBL" id="BMEG01000008">
    <property type="protein sequence ID" value="GGD84593.1"/>
    <property type="molecule type" value="Genomic_DNA"/>
</dbReference>
<keyword evidence="2" id="KW-1185">Reference proteome</keyword>
<accession>A0ABQ1RZU5</accession>
<name>A0ABQ1RZU5_9BURK</name>
<proteinExistence type="predicted"/>
<organism evidence="1 2">
    <name type="scientific">Caballeronia grimmiae</name>
    <dbReference type="NCBI Taxonomy" id="1071679"/>
    <lineage>
        <taxon>Bacteria</taxon>
        <taxon>Pseudomonadati</taxon>
        <taxon>Pseudomonadota</taxon>
        <taxon>Betaproteobacteria</taxon>
        <taxon>Burkholderiales</taxon>
        <taxon>Burkholderiaceae</taxon>
        <taxon>Caballeronia</taxon>
    </lineage>
</organism>
<dbReference type="Proteomes" id="UP000597138">
    <property type="component" value="Unassembled WGS sequence"/>
</dbReference>
<gene>
    <name evidence="1" type="ORF">GCM10010985_43930</name>
</gene>